<comment type="function">
    <text evidence="2">In the hair cortex, hair keratin intermediate filaments are embedded in an interfilamentous matrix, consisting of hair keratin-associated proteins (KRTAP), which are essential for the formation of a rigid and resistant hair shaft through their extensive disulfide bond cross-linking with abundant cysteine residues of hair keratins. The matrix proteins include the high-sulfur and high-glycine-tyrosine keratins.</text>
</comment>
<feature type="compositionally biased region" description="Polar residues" evidence="3">
    <location>
        <begin position="81"/>
        <end position="96"/>
    </location>
</feature>
<keyword evidence="1 2" id="KW-0416">Keratin</keyword>
<evidence type="ECO:0000256" key="2">
    <source>
        <dbReference type="RuleBase" id="RU369044"/>
    </source>
</evidence>
<comment type="similarity">
    <text evidence="2">Belongs to the PMG family.</text>
</comment>
<dbReference type="Proteomes" id="UP000700334">
    <property type="component" value="Unassembled WGS sequence"/>
</dbReference>
<proteinExistence type="inferred from homology"/>
<evidence type="ECO:0000256" key="3">
    <source>
        <dbReference type="SAM" id="MobiDB-lite"/>
    </source>
</evidence>
<evidence type="ECO:0000313" key="5">
    <source>
        <dbReference type="Proteomes" id="UP000700334"/>
    </source>
</evidence>
<name>A0A8J6AGQ0_GALPY</name>
<feature type="compositionally biased region" description="Low complexity" evidence="3">
    <location>
        <begin position="97"/>
        <end position="106"/>
    </location>
</feature>
<keyword evidence="5" id="KW-1185">Reference proteome</keyword>
<accession>A0A8J6AGQ0</accession>
<feature type="compositionally biased region" description="Low complexity" evidence="3">
    <location>
        <begin position="23"/>
        <end position="32"/>
    </location>
</feature>
<feature type="compositionally biased region" description="Polar residues" evidence="3">
    <location>
        <begin position="1"/>
        <end position="13"/>
    </location>
</feature>
<dbReference type="GO" id="GO:0045095">
    <property type="term" value="C:keratin filament"/>
    <property type="evidence" value="ECO:0007669"/>
    <property type="project" value="UniProtKB-UniRule"/>
</dbReference>
<dbReference type="GO" id="GO:0005829">
    <property type="term" value="C:cytosol"/>
    <property type="evidence" value="ECO:0007669"/>
    <property type="project" value="UniProtKB-ARBA"/>
</dbReference>
<dbReference type="InterPro" id="IPR007951">
    <property type="entry name" value="KRTAP_PMG"/>
</dbReference>
<comment type="caution">
    <text evidence="4">The sequence shown here is derived from an EMBL/GenBank/DDBJ whole genome shotgun (WGS) entry which is preliminary data.</text>
</comment>
<feature type="region of interest" description="Disordered" evidence="3">
    <location>
        <begin position="1"/>
        <end position="106"/>
    </location>
</feature>
<evidence type="ECO:0000256" key="1">
    <source>
        <dbReference type="ARBA" id="ARBA00022744"/>
    </source>
</evidence>
<reference evidence="4" key="1">
    <citation type="journal article" date="2021" name="Evol. Appl.">
        <title>The genome of the Pyrenean desman and the effects of bottlenecks and inbreeding on the genomic landscape of an endangered species.</title>
        <authorList>
            <person name="Escoda L."/>
            <person name="Castresana J."/>
        </authorList>
    </citation>
    <scope>NUCLEOTIDE SEQUENCE</scope>
    <source>
        <strain evidence="4">IBE-C5619</strain>
    </source>
</reference>
<dbReference type="EMBL" id="JAGFMF010011629">
    <property type="protein sequence ID" value="KAG8518487.1"/>
    <property type="molecule type" value="Genomic_DNA"/>
</dbReference>
<feature type="compositionally biased region" description="Polar residues" evidence="3">
    <location>
        <begin position="49"/>
        <end position="70"/>
    </location>
</feature>
<evidence type="ECO:0000313" key="4">
    <source>
        <dbReference type="EMBL" id="KAG8518487.1"/>
    </source>
</evidence>
<organism evidence="4 5">
    <name type="scientific">Galemys pyrenaicus</name>
    <name type="common">Iberian desman</name>
    <name type="synonym">Pyrenean desman</name>
    <dbReference type="NCBI Taxonomy" id="202257"/>
    <lineage>
        <taxon>Eukaryota</taxon>
        <taxon>Metazoa</taxon>
        <taxon>Chordata</taxon>
        <taxon>Craniata</taxon>
        <taxon>Vertebrata</taxon>
        <taxon>Euteleostomi</taxon>
        <taxon>Mammalia</taxon>
        <taxon>Eutheria</taxon>
        <taxon>Laurasiatheria</taxon>
        <taxon>Eulipotyphla</taxon>
        <taxon>Talpidae</taxon>
        <taxon>Galemys</taxon>
    </lineage>
</organism>
<protein>
    <recommendedName>
        <fullName evidence="2">Keratin-associated protein</fullName>
    </recommendedName>
</protein>
<dbReference type="Pfam" id="PF05287">
    <property type="entry name" value="PMG"/>
    <property type="match status" value="5"/>
</dbReference>
<gene>
    <name evidence="4" type="ORF">J0S82_004417</name>
</gene>
<sequence length="1138" mass="119332">MPNHCGSENSSRSRGGCLLHPASSRGSSKLSSTTCKMDLSSPGPGQGRSALSSGCQETVGKPSSRQTSSAVLKPCLRSGSRPRTSTLCRPFETTSAQSQGRGSRSSCVQGCGPGSASSGECGSRSFRAPARQVRHFPSLNYVSGFCHPDYLTSSTCRRSQRYPASCGSSYPSIMVHSTGLSSPRPSQLGSRQETCREPSSCRVSPVVFMPCRISYSHPRPSSSCGISCFRPRPSSSCGISCFRPRSSSSCGISCFRPRSSSSCGISCFRPRSSSSCGISCFRPRPSSSCRMPCHLPRPSAACSPCRMAYSSSLGSSSSCSQVYRSGSSYSVGCGSSSFRPLACGVHGFPSLSHGSGACGPIYLTSSTCQNFSSSENFYSTSTRGTQNFPVSSCGSSYPSMVAYSPDLTSPSTCQLGSPLSTGCQETFCEPSSCPVSRVVSSPCQTSFFRPGHSAVCSPCVPSCFRPRLSLLSSPCAVSCNLPKPSAACGPCGVAFPASQGCGSSSSFSQVYQSGSSYSVGCGSNRAPLACGFRGFPSLSLGSGVCRPVSLNSSTCQNFSSSENFYSTSTRGTQNFPVSSCGSSYPSMVAYSPDLTSPSTCQLGSPLSTGCQETFCEPSSCPVSRVVSSPCQTSFFRPGHSAVCSPCVPSCSHPRPFNFWGLSCFRPRPSSPCGVSCYRPRTSVACSPCEVFCSRPRPSVVCSPCGVSCPGPKPSAVCSPSRIATGPAAAPKAISLEAPPQWYVVPVASDPWRVNNLDTQPPPVVLPMPATWSTAFANRTHLSIVTSKIPARNPPGARHPTTYAGSLGCRSNSSCSGNFSRSLGGYISYPASSCGSSYPSNLVYTTDLCSPGTCQLGSSVSTGCQETCCEPSSCQTSCVVSSPCLPSCSRPRTSVLCSPCQTTYAGSLGCRSNSSCSLGCAPRSYYSLGCAPRSYYSLGCGSRSFSSPFFGSYGFRSLGFGDCGFPSLSWGSRFYYPTYFGSRSCQSSCYRPTCGSTFSQSCHSGAYGSFDFRVLGYGDCGFPSLSWALTGSTWQSGSSLYTGCQETCCEPSSCQMSCPLPDVLPALEPHALQFLPDDLHGSLGDVSRSCSSLGHDPLLLSCIPPSLSYGLRFCCPIYFGIQNLQSPDYQSFCDSSFNE</sequence>
<dbReference type="AlphaFoldDB" id="A0A8J6AGQ0"/>
<comment type="subunit">
    <text evidence="2">Interacts with hair keratins.</text>
</comment>